<dbReference type="RefSeq" id="WP_167927368.1">
    <property type="nucleotide sequence ID" value="NZ_JAATVY010000018.1"/>
</dbReference>
<dbReference type="Proteomes" id="UP000722989">
    <property type="component" value="Unassembled WGS sequence"/>
</dbReference>
<accession>A0ABX0Y287</accession>
<evidence type="ECO:0000256" key="1">
    <source>
        <dbReference type="ARBA" id="ARBA00001933"/>
    </source>
</evidence>
<evidence type="ECO:0000313" key="5">
    <source>
        <dbReference type="Proteomes" id="UP000722989"/>
    </source>
</evidence>
<dbReference type="GO" id="GO:0008483">
    <property type="term" value="F:transaminase activity"/>
    <property type="evidence" value="ECO:0007669"/>
    <property type="project" value="UniProtKB-KW"/>
</dbReference>
<gene>
    <name evidence="4" type="ORF">HC031_22500</name>
</gene>
<dbReference type="Pfam" id="PF00266">
    <property type="entry name" value="Aminotran_5"/>
    <property type="match status" value="1"/>
</dbReference>
<name>A0ABX0Y287_9ACTN</name>
<keyword evidence="4" id="KW-0032">Aminotransferase</keyword>
<sequence>MSVTGIRRQFPALVAAPRVVYLDSASTTQKPAAVADAVGRYLSGETANAGRGTYPWANRATRELERVRENVARFVGAGGPEEVVFTAGATASLNAVALSWGLANLRDGDEILYNPRDHASNVYPWLNLRQALRRLGTTIDLVGYRVTATGEADTADILSKVTSRTRLITTSHIHNVFGSLTTLQELRGRVGGAVLLCFDCSQSVGHVPVDVTALGADFAAFSAHKVFGAPGTGVLYCHRRVHGQLRPFLPGGGSGVTVDDGCLRAADMPYLLEGGTPNVAGILALGAAVDFIDGVGIDAIAAHDRDLTLRLVDRLRRVPGLELLPGVAAGACRVGYGIVSFRSDAVSASDLGFALSSRDFYVRTGSHCLSDHGADDGSVRVSLHVYNTADEIDRFADFLELIVKEAGWA</sequence>
<protein>
    <submittedName>
        <fullName evidence="4">Aminotransferase class V-fold PLP-dependent enzyme</fullName>
    </submittedName>
</protein>
<comment type="cofactor">
    <cofactor evidence="1">
        <name>pyridoxal 5'-phosphate</name>
        <dbReference type="ChEBI" id="CHEBI:597326"/>
    </cofactor>
</comment>
<dbReference type="EMBL" id="JAATVY010000018">
    <property type="protein sequence ID" value="NJC72467.1"/>
    <property type="molecule type" value="Genomic_DNA"/>
</dbReference>
<dbReference type="InterPro" id="IPR015424">
    <property type="entry name" value="PyrdxlP-dep_Trfase"/>
</dbReference>
<organism evidence="4 5">
    <name type="scientific">Planosporangium thailandense</name>
    <dbReference type="NCBI Taxonomy" id="765197"/>
    <lineage>
        <taxon>Bacteria</taxon>
        <taxon>Bacillati</taxon>
        <taxon>Actinomycetota</taxon>
        <taxon>Actinomycetes</taxon>
        <taxon>Micromonosporales</taxon>
        <taxon>Micromonosporaceae</taxon>
        <taxon>Planosporangium</taxon>
    </lineage>
</organism>
<feature type="domain" description="Aminotransferase class V" evidence="3">
    <location>
        <begin position="20"/>
        <end position="395"/>
    </location>
</feature>
<keyword evidence="4" id="KW-0808">Transferase</keyword>
<dbReference type="Gene3D" id="3.90.1150.10">
    <property type="entry name" value="Aspartate Aminotransferase, domain 1"/>
    <property type="match status" value="1"/>
</dbReference>
<proteinExistence type="predicted"/>
<reference evidence="4 5" key="1">
    <citation type="submission" date="2020-03" db="EMBL/GenBank/DDBJ databases">
        <title>WGS of the type strain of Planosporangium spp.</title>
        <authorList>
            <person name="Thawai C."/>
        </authorList>
    </citation>
    <scope>NUCLEOTIDE SEQUENCE [LARGE SCALE GENOMIC DNA]</scope>
    <source>
        <strain evidence="4 5">TBRC 5610</strain>
    </source>
</reference>
<evidence type="ECO:0000259" key="3">
    <source>
        <dbReference type="Pfam" id="PF00266"/>
    </source>
</evidence>
<dbReference type="InterPro" id="IPR000192">
    <property type="entry name" value="Aminotrans_V_dom"/>
</dbReference>
<dbReference type="SUPFAM" id="SSF53383">
    <property type="entry name" value="PLP-dependent transferases"/>
    <property type="match status" value="1"/>
</dbReference>
<dbReference type="Gene3D" id="3.40.640.10">
    <property type="entry name" value="Type I PLP-dependent aspartate aminotransferase-like (Major domain)"/>
    <property type="match status" value="1"/>
</dbReference>
<keyword evidence="5" id="KW-1185">Reference proteome</keyword>
<comment type="caution">
    <text evidence="4">The sequence shown here is derived from an EMBL/GenBank/DDBJ whole genome shotgun (WGS) entry which is preliminary data.</text>
</comment>
<dbReference type="PANTHER" id="PTHR43586:SF8">
    <property type="entry name" value="CYSTEINE DESULFURASE 1, CHLOROPLASTIC"/>
    <property type="match status" value="1"/>
</dbReference>
<dbReference type="PANTHER" id="PTHR43586">
    <property type="entry name" value="CYSTEINE DESULFURASE"/>
    <property type="match status" value="1"/>
</dbReference>
<dbReference type="InterPro" id="IPR015421">
    <property type="entry name" value="PyrdxlP-dep_Trfase_major"/>
</dbReference>
<dbReference type="InterPro" id="IPR015422">
    <property type="entry name" value="PyrdxlP-dep_Trfase_small"/>
</dbReference>
<evidence type="ECO:0000256" key="2">
    <source>
        <dbReference type="ARBA" id="ARBA00022898"/>
    </source>
</evidence>
<keyword evidence="2" id="KW-0663">Pyridoxal phosphate</keyword>
<evidence type="ECO:0000313" key="4">
    <source>
        <dbReference type="EMBL" id="NJC72467.1"/>
    </source>
</evidence>